<feature type="compositionally biased region" description="Gly residues" evidence="1">
    <location>
        <begin position="40"/>
        <end position="55"/>
    </location>
</feature>
<sequence>MNQKTTFLPALVLAAGTLTVNLTGCELIVAVDRSRISDTGGAGGAGGTGGSGGGTTTSSSASSSSGTGGSGGNGGSDGNGGSGGNGGSEGTGGLDGNGGSGGTGGSEGTGGSDGTGGAMACPGGATPCDTIGDCPAPATECVKATCEARCCGTTNVPDGTVTTAGQAAGDCKQQVCDGRGGTTSIRDDTDKPADDECNVGTCPGGAPGSSPKTAGTRCTTGGKVCDGSGACVGCLSGTDCTAPQICDPGGTHACVNVSCTDGLQNGGETDVDCGGIDDGSGCAPCADDLECALGSDCASGYCNTAGRCATPGCMDTDQNGNETDVDCGGASFQGAPACDKCGVGKTCGVADDCTTGICSGGTCAARPDGAPCVTNAECSSARCVDSVCCDTACTGACQACSAAKKLSGVDGACGYIAAGGDPDDECPDAGAASCGTNGFCDGTGACQRYAAGTVVPSVQTPGDCQQLVCNGAGGITPDEDVNDVPVSATVCLMDAACTGTPATPSFTMAPAGTDCTPDGLPGRTVCGGGLAAGTCVECNDDSSCTSPATCNTTTNACE</sequence>
<feature type="compositionally biased region" description="Gly residues" evidence="1">
    <location>
        <begin position="66"/>
        <end position="113"/>
    </location>
</feature>
<evidence type="ECO:0000313" key="2">
    <source>
        <dbReference type="EMBL" id="MDC0677105.1"/>
    </source>
</evidence>
<keyword evidence="3" id="KW-1185">Reference proteome</keyword>
<evidence type="ECO:0000256" key="1">
    <source>
        <dbReference type="SAM" id="MobiDB-lite"/>
    </source>
</evidence>
<organism evidence="2 3">
    <name type="scientific">Sorangium atrum</name>
    <dbReference type="NCBI Taxonomy" id="2995308"/>
    <lineage>
        <taxon>Bacteria</taxon>
        <taxon>Pseudomonadati</taxon>
        <taxon>Myxococcota</taxon>
        <taxon>Polyangia</taxon>
        <taxon>Polyangiales</taxon>
        <taxon>Polyangiaceae</taxon>
        <taxon>Sorangium</taxon>
    </lineage>
</organism>
<gene>
    <name evidence="2" type="ORF">POL72_05085</name>
</gene>
<dbReference type="EMBL" id="JAQNDK010000001">
    <property type="protein sequence ID" value="MDC0677105.1"/>
    <property type="molecule type" value="Genomic_DNA"/>
</dbReference>
<comment type="caution">
    <text evidence="2">The sequence shown here is derived from an EMBL/GenBank/DDBJ whole genome shotgun (WGS) entry which is preliminary data.</text>
</comment>
<dbReference type="RefSeq" id="WP_272093875.1">
    <property type="nucleotide sequence ID" value="NZ_JAQNDK010000001.1"/>
</dbReference>
<accession>A0ABT5BSG4</accession>
<protein>
    <recommendedName>
        <fullName evidence="4">PE-PGRS family protein</fullName>
    </recommendedName>
</protein>
<dbReference type="Proteomes" id="UP001217485">
    <property type="component" value="Unassembled WGS sequence"/>
</dbReference>
<reference evidence="2 3" key="1">
    <citation type="submission" date="2023-01" db="EMBL/GenBank/DDBJ databases">
        <title>Minimal conservation of predation-associated metabolite biosynthetic gene clusters underscores biosynthetic potential of Myxococcota including descriptions for ten novel species: Archangium lansinium sp. nov., Myxococcus landrumus sp. nov., Nannocystis bai.</title>
        <authorList>
            <person name="Ahearne A."/>
            <person name="Stevens C."/>
            <person name="Dowd S."/>
        </authorList>
    </citation>
    <scope>NUCLEOTIDE SEQUENCE [LARGE SCALE GENOMIC DNA]</scope>
    <source>
        <strain evidence="2 3">WIWO2</strain>
    </source>
</reference>
<evidence type="ECO:0008006" key="4">
    <source>
        <dbReference type="Google" id="ProtNLM"/>
    </source>
</evidence>
<feature type="compositionally biased region" description="Low complexity" evidence="1">
    <location>
        <begin position="56"/>
        <end position="65"/>
    </location>
</feature>
<evidence type="ECO:0000313" key="3">
    <source>
        <dbReference type="Proteomes" id="UP001217485"/>
    </source>
</evidence>
<name>A0ABT5BSG4_9BACT</name>
<proteinExistence type="predicted"/>
<feature type="region of interest" description="Disordered" evidence="1">
    <location>
        <begin position="40"/>
        <end position="113"/>
    </location>
</feature>